<name>A0ABS1U5S4_9PROT</name>
<dbReference type="SUPFAM" id="SSF69635">
    <property type="entry name" value="Type III secretory system chaperone-like"/>
    <property type="match status" value="1"/>
</dbReference>
<keyword evidence="2" id="KW-1185">Reference proteome</keyword>
<dbReference type="Proteomes" id="UP000660885">
    <property type="component" value="Unassembled WGS sequence"/>
</dbReference>
<reference evidence="1 2" key="1">
    <citation type="submission" date="2021-01" db="EMBL/GenBank/DDBJ databases">
        <title>Belnapia mucosa sp. nov. and Belnapia arida sp. nov., isolated from the Tabernas Desert (Almeria, Spain).</title>
        <authorList>
            <person name="Molina-Menor E."/>
            <person name="Vidal-Verdu A."/>
            <person name="Calonge A."/>
            <person name="Satari L."/>
            <person name="Pereto J."/>
            <person name="Porcar M."/>
        </authorList>
    </citation>
    <scope>NUCLEOTIDE SEQUENCE [LARGE SCALE GENOMIC DNA]</scope>
    <source>
        <strain evidence="1 2">T18</strain>
    </source>
</reference>
<gene>
    <name evidence="1" type="ORF">JMJ56_18630</name>
</gene>
<proteinExistence type="predicted"/>
<accession>A0ABS1U5S4</accession>
<protein>
    <recommendedName>
        <fullName evidence="3">Tir chaperone protein (CesT) family protein</fullName>
    </recommendedName>
</protein>
<organism evidence="1 2">
    <name type="scientific">Belnapia arida</name>
    <dbReference type="NCBI Taxonomy" id="2804533"/>
    <lineage>
        <taxon>Bacteria</taxon>
        <taxon>Pseudomonadati</taxon>
        <taxon>Pseudomonadota</taxon>
        <taxon>Alphaproteobacteria</taxon>
        <taxon>Acetobacterales</taxon>
        <taxon>Roseomonadaceae</taxon>
        <taxon>Belnapia</taxon>
    </lineage>
</organism>
<evidence type="ECO:0000313" key="2">
    <source>
        <dbReference type="Proteomes" id="UP000660885"/>
    </source>
</evidence>
<comment type="caution">
    <text evidence="1">The sequence shown here is derived from an EMBL/GenBank/DDBJ whole genome shotgun (WGS) entry which is preliminary data.</text>
</comment>
<dbReference type="RefSeq" id="WP_202833280.1">
    <property type="nucleotide sequence ID" value="NZ_JAETWB010000010.1"/>
</dbReference>
<sequence length="137" mass="14657">MKDSFLEHVAFIALGRRDAVPPHATSFQFMVDGLPILAETSGKVVALTATLLPALPDDAQLRTMLSLRAASRYRFSGALSSDDAGRLLLNGSVSAEEDVGEQLSRFCNAAAYWAARSKRLAQAAPARPALPPSMIFP</sequence>
<dbReference type="EMBL" id="JAETWB010000010">
    <property type="protein sequence ID" value="MBL6080041.1"/>
    <property type="molecule type" value="Genomic_DNA"/>
</dbReference>
<evidence type="ECO:0000313" key="1">
    <source>
        <dbReference type="EMBL" id="MBL6080041.1"/>
    </source>
</evidence>
<evidence type="ECO:0008006" key="3">
    <source>
        <dbReference type="Google" id="ProtNLM"/>
    </source>
</evidence>